<evidence type="ECO:0000256" key="1">
    <source>
        <dbReference type="ARBA" id="ARBA00004141"/>
    </source>
</evidence>
<comment type="subcellular location">
    <subcellularLocation>
        <location evidence="1">Membrane</location>
        <topology evidence="1">Multi-pass membrane protein</topology>
    </subcellularLocation>
</comment>
<feature type="domain" description="Major facilitator superfamily (MFS) profile" evidence="8">
    <location>
        <begin position="127"/>
        <end position="562"/>
    </location>
</feature>
<feature type="compositionally biased region" description="Basic and acidic residues" evidence="6">
    <location>
        <begin position="1"/>
        <end position="24"/>
    </location>
</feature>
<dbReference type="InterPro" id="IPR020846">
    <property type="entry name" value="MFS_dom"/>
</dbReference>
<reference evidence="9" key="1">
    <citation type="submission" date="2022-10" db="EMBL/GenBank/DDBJ databases">
        <title>Determination and structural analysis of whole genome sequence of Sarocladium strictum F4-1.</title>
        <authorList>
            <person name="Hu L."/>
            <person name="Jiang Y."/>
        </authorList>
    </citation>
    <scope>NUCLEOTIDE SEQUENCE</scope>
    <source>
        <strain evidence="9">F4-1</strain>
    </source>
</reference>
<evidence type="ECO:0000256" key="5">
    <source>
        <dbReference type="ARBA" id="ARBA00023136"/>
    </source>
</evidence>
<evidence type="ECO:0000256" key="2">
    <source>
        <dbReference type="ARBA" id="ARBA00022448"/>
    </source>
</evidence>
<dbReference type="PROSITE" id="PS50850">
    <property type="entry name" value="MFS"/>
    <property type="match status" value="1"/>
</dbReference>
<dbReference type="GO" id="GO:0005886">
    <property type="term" value="C:plasma membrane"/>
    <property type="evidence" value="ECO:0007669"/>
    <property type="project" value="TreeGrafter"/>
</dbReference>
<comment type="caution">
    <text evidence="9">The sequence shown here is derived from an EMBL/GenBank/DDBJ whole genome shotgun (WGS) entry which is preliminary data.</text>
</comment>
<dbReference type="PANTHER" id="PTHR23502:SF5">
    <property type="entry name" value="QUINIDINE RESISTANCE PROTEIN 3"/>
    <property type="match status" value="1"/>
</dbReference>
<feature type="transmembrane region" description="Helical" evidence="7">
    <location>
        <begin position="472"/>
        <end position="492"/>
    </location>
</feature>
<organism evidence="9 10">
    <name type="scientific">Sarocladium strictum</name>
    <name type="common">Black bundle disease fungus</name>
    <name type="synonym">Acremonium strictum</name>
    <dbReference type="NCBI Taxonomy" id="5046"/>
    <lineage>
        <taxon>Eukaryota</taxon>
        <taxon>Fungi</taxon>
        <taxon>Dikarya</taxon>
        <taxon>Ascomycota</taxon>
        <taxon>Pezizomycotina</taxon>
        <taxon>Sordariomycetes</taxon>
        <taxon>Hypocreomycetidae</taxon>
        <taxon>Hypocreales</taxon>
        <taxon>Sarocladiaceae</taxon>
        <taxon>Sarocladium</taxon>
    </lineage>
</organism>
<evidence type="ECO:0000256" key="4">
    <source>
        <dbReference type="ARBA" id="ARBA00022989"/>
    </source>
</evidence>
<dbReference type="SUPFAM" id="SSF103473">
    <property type="entry name" value="MFS general substrate transporter"/>
    <property type="match status" value="1"/>
</dbReference>
<keyword evidence="2" id="KW-0813">Transport</keyword>
<evidence type="ECO:0000313" key="9">
    <source>
        <dbReference type="EMBL" id="KAK0387197.1"/>
    </source>
</evidence>
<dbReference type="CDD" id="cd17323">
    <property type="entry name" value="MFS_Tpo1_MDR_like"/>
    <property type="match status" value="1"/>
</dbReference>
<dbReference type="GO" id="GO:0015203">
    <property type="term" value="F:polyamine transmembrane transporter activity"/>
    <property type="evidence" value="ECO:0007669"/>
    <property type="project" value="TreeGrafter"/>
</dbReference>
<keyword evidence="5 7" id="KW-0472">Membrane</keyword>
<feature type="region of interest" description="Disordered" evidence="6">
    <location>
        <begin position="1"/>
        <end position="65"/>
    </location>
</feature>
<name>A0AA39L7Q0_SARSR</name>
<keyword evidence="4 7" id="KW-1133">Transmembrane helix</keyword>
<feature type="transmembrane region" description="Helical" evidence="7">
    <location>
        <begin position="447"/>
        <end position="466"/>
    </location>
</feature>
<dbReference type="AlphaFoldDB" id="A0AA39L7Q0"/>
<feature type="transmembrane region" description="Helical" evidence="7">
    <location>
        <begin position="161"/>
        <end position="181"/>
    </location>
</feature>
<dbReference type="Gene3D" id="1.20.1250.20">
    <property type="entry name" value="MFS general substrate transporter like domains"/>
    <property type="match status" value="1"/>
</dbReference>
<feature type="transmembrane region" description="Helical" evidence="7">
    <location>
        <begin position="222"/>
        <end position="243"/>
    </location>
</feature>
<dbReference type="PANTHER" id="PTHR23502">
    <property type="entry name" value="MAJOR FACILITATOR SUPERFAMILY"/>
    <property type="match status" value="1"/>
</dbReference>
<proteinExistence type="predicted"/>
<feature type="transmembrane region" description="Helical" evidence="7">
    <location>
        <begin position="356"/>
        <end position="379"/>
    </location>
</feature>
<gene>
    <name evidence="9" type="ORF">NLU13_5510</name>
</gene>
<protein>
    <recommendedName>
        <fullName evidence="8">Major facilitator superfamily (MFS) profile domain-containing protein</fullName>
    </recommendedName>
</protein>
<feature type="transmembrane region" description="Helical" evidence="7">
    <location>
        <begin position="513"/>
        <end position="530"/>
    </location>
</feature>
<dbReference type="InterPro" id="IPR011701">
    <property type="entry name" value="MFS"/>
</dbReference>
<keyword evidence="10" id="KW-1185">Reference proteome</keyword>
<dbReference type="Pfam" id="PF07690">
    <property type="entry name" value="MFS_1"/>
    <property type="match status" value="1"/>
</dbReference>
<evidence type="ECO:0000313" key="10">
    <source>
        <dbReference type="Proteomes" id="UP001175261"/>
    </source>
</evidence>
<evidence type="ECO:0000259" key="8">
    <source>
        <dbReference type="PROSITE" id="PS50850"/>
    </source>
</evidence>
<dbReference type="InterPro" id="IPR036259">
    <property type="entry name" value="MFS_trans_sf"/>
</dbReference>
<feature type="transmembrane region" description="Helical" evidence="7">
    <location>
        <begin position="391"/>
        <end position="415"/>
    </location>
</feature>
<feature type="transmembrane region" description="Helical" evidence="7">
    <location>
        <begin position="536"/>
        <end position="558"/>
    </location>
</feature>
<feature type="transmembrane region" description="Helical" evidence="7">
    <location>
        <begin position="283"/>
        <end position="301"/>
    </location>
</feature>
<sequence length="576" mass="63984">MTADEFDREKDHGRRTSADIERPLSMHSDSTVASDPRLNHEKDSERNHDEIEAVGASTVGEPSGKTCDELASIHNTQSRAQSRASSTRSRPLSIVPRSKRRGLFGRFSVVPEVDRPYDYRNSTKWGITATIAAATAGAPMGSSIFYPALGVLARDFDTSETIMNMSVALYMLSMSIFPIWWSAFSEQFGRRSIYLVSFTFFIAFSILCAVSTTAPMLIVCRLLAGGASASVQVVGAGTIADIWESHERGKAMSIFYLGPLLGPLIAPILGGVLTQHLGWRSTMWFLAIYGLVIILGLFFLLPETLARKNEPAMTQELTRMSTRESVKIKGKKYAASAYHYLVEPLSVLLLLRFPPVLLTVLIAAIAFSSLFVLNIAIQYGFARPPYNFDQITIGVTYMASGAGYFIASIFGGRWIDKIMAREARKAERYDEHGRLIYLPEDRMKENAWIANTVYPLSLLWFGWSMYYGVQFMVPISALFVFGTSSMLHFTLGTTMLTEFVRKRSSAGVAVNNFLRNILSCIGTLVAAPWIEAIGVGWVMTTLCIFCSLFGFLGIWLITRNATKWRASMDVALKNMN</sequence>
<dbReference type="Proteomes" id="UP001175261">
    <property type="component" value="Unassembled WGS sequence"/>
</dbReference>
<evidence type="ECO:0000256" key="3">
    <source>
        <dbReference type="ARBA" id="ARBA00022692"/>
    </source>
</evidence>
<evidence type="ECO:0000256" key="6">
    <source>
        <dbReference type="SAM" id="MobiDB-lite"/>
    </source>
</evidence>
<dbReference type="EMBL" id="JAPDFR010000004">
    <property type="protein sequence ID" value="KAK0387197.1"/>
    <property type="molecule type" value="Genomic_DNA"/>
</dbReference>
<feature type="transmembrane region" description="Helical" evidence="7">
    <location>
        <begin position="193"/>
        <end position="216"/>
    </location>
</feature>
<accession>A0AA39L7Q0</accession>
<evidence type="ECO:0000256" key="7">
    <source>
        <dbReference type="SAM" id="Phobius"/>
    </source>
</evidence>
<feature type="compositionally biased region" description="Basic and acidic residues" evidence="6">
    <location>
        <begin position="37"/>
        <end position="51"/>
    </location>
</feature>
<feature type="transmembrane region" description="Helical" evidence="7">
    <location>
        <begin position="255"/>
        <end position="277"/>
    </location>
</feature>
<dbReference type="FunFam" id="1.20.1250.20:FF:000172">
    <property type="entry name" value="MFS multidrug resistance transporter"/>
    <property type="match status" value="1"/>
</dbReference>
<dbReference type="GO" id="GO:0010509">
    <property type="term" value="P:intracellular polyamine homeostasis"/>
    <property type="evidence" value="ECO:0007669"/>
    <property type="project" value="TreeGrafter"/>
</dbReference>
<feature type="transmembrane region" description="Helical" evidence="7">
    <location>
        <begin position="125"/>
        <end position="149"/>
    </location>
</feature>
<keyword evidence="3 7" id="KW-0812">Transmembrane</keyword>